<dbReference type="AlphaFoldDB" id="A0A7K1UIG2"/>
<keyword evidence="2" id="KW-0812">Transmembrane</keyword>
<evidence type="ECO:0000313" key="3">
    <source>
        <dbReference type="EMBL" id="MVT26258.1"/>
    </source>
</evidence>
<keyword evidence="2" id="KW-1133">Transmembrane helix</keyword>
<comment type="caution">
    <text evidence="3">The sequence shown here is derived from an EMBL/GenBank/DDBJ whole genome shotgun (WGS) entry which is preliminary data.</text>
</comment>
<keyword evidence="2" id="KW-0472">Membrane</keyword>
<dbReference type="Pfam" id="PF09534">
    <property type="entry name" value="Trp_oprn_chp"/>
    <property type="match status" value="1"/>
</dbReference>
<organism evidence="3 4">
    <name type="scientific">Nesterenkonia alkaliphila</name>
    <dbReference type="NCBI Taxonomy" id="1463631"/>
    <lineage>
        <taxon>Bacteria</taxon>
        <taxon>Bacillati</taxon>
        <taxon>Actinomycetota</taxon>
        <taxon>Actinomycetes</taxon>
        <taxon>Micrococcales</taxon>
        <taxon>Micrococcaceae</taxon>
        <taxon>Nesterenkonia</taxon>
    </lineage>
</organism>
<dbReference type="OrthoDB" id="4955044at2"/>
<evidence type="ECO:0000313" key="4">
    <source>
        <dbReference type="Proteomes" id="UP000460157"/>
    </source>
</evidence>
<dbReference type="EMBL" id="WRPM01000055">
    <property type="protein sequence ID" value="MVT26258.1"/>
    <property type="molecule type" value="Genomic_DNA"/>
</dbReference>
<reference evidence="3 4" key="1">
    <citation type="submission" date="2019-12" db="EMBL/GenBank/DDBJ databases">
        <title>Nesterenkonia muleiensis sp. nov., a novel actinobacterium isolated from sap of Populus euphratica.</title>
        <authorList>
            <person name="Wang R."/>
        </authorList>
    </citation>
    <scope>NUCLEOTIDE SEQUENCE [LARGE SCALE GENOMIC DNA]</scope>
    <source>
        <strain evidence="3 4">F10</strain>
    </source>
</reference>
<feature type="transmembrane region" description="Helical" evidence="2">
    <location>
        <begin position="137"/>
        <end position="159"/>
    </location>
</feature>
<accession>A0A7K1UIG2</accession>
<feature type="transmembrane region" description="Helical" evidence="2">
    <location>
        <begin position="20"/>
        <end position="41"/>
    </location>
</feature>
<protein>
    <recommendedName>
        <fullName evidence="5">Trp biosynthesis-associated membrane protein</fullName>
    </recommendedName>
</protein>
<evidence type="ECO:0000256" key="1">
    <source>
        <dbReference type="SAM" id="MobiDB-lite"/>
    </source>
</evidence>
<gene>
    <name evidence="3" type="ORF">GNZ21_07800</name>
</gene>
<proteinExistence type="predicted"/>
<dbReference type="Proteomes" id="UP000460157">
    <property type="component" value="Unassembled WGS sequence"/>
</dbReference>
<evidence type="ECO:0008006" key="5">
    <source>
        <dbReference type="Google" id="ProtNLM"/>
    </source>
</evidence>
<keyword evidence="4" id="KW-1185">Reference proteome</keyword>
<sequence length="202" mass="20618">MTSRSTVTSRSTALTSRRTVVLTALLGAALLMISTTMTWIAATGLGETSSVAEVEVPGSQAADTVAAMGLVGLAGAVAVTIAGRAGRWIIAALLLIASLMSLYASLGVLIDPAGAAEPAVGEVTGTTTTAQDYQLGFGAWTATLGAALMLAASLVLGAVSHRWTDRKASKKYSRTAADEAAEPDEYDLWDGLSEGDDPTEAR</sequence>
<feature type="transmembrane region" description="Helical" evidence="2">
    <location>
        <begin position="88"/>
        <end position="110"/>
    </location>
</feature>
<dbReference type="RefSeq" id="WP_157323035.1">
    <property type="nucleotide sequence ID" value="NZ_BMFX01000059.1"/>
</dbReference>
<feature type="region of interest" description="Disordered" evidence="1">
    <location>
        <begin position="166"/>
        <end position="202"/>
    </location>
</feature>
<name>A0A7K1UIG2_9MICC</name>
<dbReference type="InterPro" id="IPR019051">
    <property type="entry name" value="Trp_biosyn_TM_oprn/chp"/>
</dbReference>
<evidence type="ECO:0000256" key="2">
    <source>
        <dbReference type="SAM" id="Phobius"/>
    </source>
</evidence>
<feature type="compositionally biased region" description="Acidic residues" evidence="1">
    <location>
        <begin position="179"/>
        <end position="202"/>
    </location>
</feature>
<feature type="transmembrane region" description="Helical" evidence="2">
    <location>
        <begin position="61"/>
        <end position="81"/>
    </location>
</feature>